<feature type="compositionally biased region" description="Low complexity" evidence="10">
    <location>
        <begin position="189"/>
        <end position="199"/>
    </location>
</feature>
<dbReference type="PANTHER" id="PTHR48055">
    <property type="entry name" value="LEUCINE-RICH REPEAT RECEPTOR PROTEIN KINASE EMS1"/>
    <property type="match status" value="1"/>
</dbReference>
<reference evidence="13" key="1">
    <citation type="submission" date="2020-07" db="EMBL/GenBank/DDBJ databases">
        <title>Genome sequence and genetic diversity analysis of an under-domesticated orphan crop, white fonio (Digitaria exilis).</title>
        <authorList>
            <person name="Bennetzen J.L."/>
            <person name="Chen S."/>
            <person name="Ma X."/>
            <person name="Wang X."/>
            <person name="Yssel A.E.J."/>
            <person name="Chaluvadi S.R."/>
            <person name="Johnson M."/>
            <person name="Gangashetty P."/>
            <person name="Hamidou F."/>
            <person name="Sanogo M.D."/>
            <person name="Zwaenepoel A."/>
            <person name="Wallace J."/>
            <person name="Van De Peer Y."/>
            <person name="Van Deynze A."/>
        </authorList>
    </citation>
    <scope>NUCLEOTIDE SEQUENCE</scope>
    <source>
        <tissue evidence="13">Leaves</tissue>
    </source>
</reference>
<feature type="transmembrane region" description="Helical" evidence="11">
    <location>
        <begin position="118"/>
        <end position="138"/>
    </location>
</feature>
<evidence type="ECO:0000256" key="9">
    <source>
        <dbReference type="ARBA" id="ARBA00023180"/>
    </source>
</evidence>
<organism evidence="13 14">
    <name type="scientific">Digitaria exilis</name>
    <dbReference type="NCBI Taxonomy" id="1010633"/>
    <lineage>
        <taxon>Eukaryota</taxon>
        <taxon>Viridiplantae</taxon>
        <taxon>Streptophyta</taxon>
        <taxon>Embryophyta</taxon>
        <taxon>Tracheophyta</taxon>
        <taxon>Spermatophyta</taxon>
        <taxon>Magnoliopsida</taxon>
        <taxon>Liliopsida</taxon>
        <taxon>Poales</taxon>
        <taxon>Poaceae</taxon>
        <taxon>PACMAD clade</taxon>
        <taxon>Panicoideae</taxon>
        <taxon>Panicodae</taxon>
        <taxon>Paniceae</taxon>
        <taxon>Anthephorinae</taxon>
        <taxon>Digitaria</taxon>
    </lineage>
</organism>
<keyword evidence="8" id="KW-0675">Receptor</keyword>
<dbReference type="Gene3D" id="1.10.510.10">
    <property type="entry name" value="Transferase(Phosphotransferase) domain 1"/>
    <property type="match status" value="1"/>
</dbReference>
<evidence type="ECO:0000256" key="4">
    <source>
        <dbReference type="ARBA" id="ARBA00022729"/>
    </source>
</evidence>
<comment type="caution">
    <text evidence="13">The sequence shown here is derived from an EMBL/GenBank/DDBJ whole genome shotgun (WGS) entry which is preliminary data.</text>
</comment>
<dbReference type="GO" id="GO:0004672">
    <property type="term" value="F:protein kinase activity"/>
    <property type="evidence" value="ECO:0007669"/>
    <property type="project" value="InterPro"/>
</dbReference>
<feature type="region of interest" description="Disordered" evidence="10">
    <location>
        <begin position="161"/>
        <end position="213"/>
    </location>
</feature>
<sequence>MYLQANPTIDIEPAPVPAIVFHTRRARRFLTCPSISRPSRRLPSPPAGTTRAAPMSLSRIPPVHPVKKPISAVHPFHAGVPHTTASAPPAIIKQSQKPPTKQPPTTMASAAATPGKHLLLLVSLVTVLLVLVSAVDAYDGRHAVAHSAVAARRSRHAMVTRHAHHRRAATPHRYVLAEKSGSPGGGGKNSSSPAASSPASAPPAEPSSKRHRSHRHRVRNWIIGFVVGSVAGLISGLVLSVLFRLTLNCIRGRYRTRSGTVIFTPKLIRRAEHLAFLEKDDGLASLAVIGRGGCGEVFKAQLPAEKEGDEPRFIAIKKIKKQSSDTPNNLSDEESRQLDKWSRQIQSEIRTVGHIRHRNLLPLAAHVPRPDCHYLVYEYMKNGSLHNALKGGAGAGEDGSSSGAVVGLSWPERLRVAVGVAEGIEYLHVSHKPQIIHRDLKPANILLDDDLEPRIADFGLAKAMPEAHTHVTASNLAGTWGYIAPEYHQTLKFTAKCDVYSFGVILAVLATGKEPSDEFFKQVDEVGIVRWLRRVMQAGDHAEAIDPAIAGAGYDEQIVLVLRIAVFCTADDPKERPAAKDVGPAAD</sequence>
<dbReference type="OrthoDB" id="4062651at2759"/>
<keyword evidence="7 11" id="KW-0472">Membrane</keyword>
<dbReference type="PANTHER" id="PTHR48055:SF22">
    <property type="entry name" value="LEUCINE-RICH REPEAT RECEPTOR-LIKE SERINE_THREONINE_TYROSINE-PROTEIN KINASE SOBIR1"/>
    <property type="match status" value="1"/>
</dbReference>
<evidence type="ECO:0000256" key="7">
    <source>
        <dbReference type="ARBA" id="ARBA00023136"/>
    </source>
</evidence>
<evidence type="ECO:0000256" key="10">
    <source>
        <dbReference type="SAM" id="MobiDB-lite"/>
    </source>
</evidence>
<feature type="compositionally biased region" description="Basic residues" evidence="10">
    <location>
        <begin position="161"/>
        <end position="170"/>
    </location>
</feature>
<evidence type="ECO:0000313" key="13">
    <source>
        <dbReference type="EMBL" id="KAF8779110.1"/>
    </source>
</evidence>
<evidence type="ECO:0000259" key="12">
    <source>
        <dbReference type="PROSITE" id="PS50011"/>
    </source>
</evidence>
<evidence type="ECO:0000256" key="1">
    <source>
        <dbReference type="ARBA" id="ARBA00004167"/>
    </source>
</evidence>
<evidence type="ECO:0000256" key="3">
    <source>
        <dbReference type="ARBA" id="ARBA00022692"/>
    </source>
</evidence>
<keyword evidence="5" id="KW-0677">Repeat</keyword>
<dbReference type="Gene3D" id="3.30.200.20">
    <property type="entry name" value="Phosphorylase Kinase, domain 1"/>
    <property type="match status" value="1"/>
</dbReference>
<feature type="transmembrane region" description="Helical" evidence="11">
    <location>
        <begin position="221"/>
        <end position="243"/>
    </location>
</feature>
<dbReference type="InterPro" id="IPR008271">
    <property type="entry name" value="Ser/Thr_kinase_AS"/>
</dbReference>
<comment type="subcellular location">
    <subcellularLocation>
        <location evidence="1">Membrane</location>
        <topology evidence="1">Single-pass membrane protein</topology>
    </subcellularLocation>
</comment>
<dbReference type="EMBL" id="JACEFO010000186">
    <property type="protein sequence ID" value="KAF8779110.1"/>
    <property type="molecule type" value="Genomic_DNA"/>
</dbReference>
<gene>
    <name evidence="13" type="ORF">HU200_002783</name>
</gene>
<keyword evidence="4" id="KW-0732">Signal</keyword>
<keyword evidence="9" id="KW-0325">Glycoprotein</keyword>
<dbReference type="GO" id="GO:0005524">
    <property type="term" value="F:ATP binding"/>
    <property type="evidence" value="ECO:0007669"/>
    <property type="project" value="InterPro"/>
</dbReference>
<evidence type="ECO:0000256" key="6">
    <source>
        <dbReference type="ARBA" id="ARBA00022989"/>
    </source>
</evidence>
<dbReference type="InterPro" id="IPR051564">
    <property type="entry name" value="LRR_receptor-like_kinase"/>
</dbReference>
<dbReference type="SUPFAM" id="SSF56112">
    <property type="entry name" value="Protein kinase-like (PK-like)"/>
    <property type="match status" value="1"/>
</dbReference>
<dbReference type="AlphaFoldDB" id="A0A835KV13"/>
<keyword evidence="2" id="KW-0433">Leucine-rich repeat</keyword>
<evidence type="ECO:0000256" key="11">
    <source>
        <dbReference type="SAM" id="Phobius"/>
    </source>
</evidence>
<keyword evidence="6 11" id="KW-1133">Transmembrane helix</keyword>
<dbReference type="GO" id="GO:0016020">
    <property type="term" value="C:membrane"/>
    <property type="evidence" value="ECO:0007669"/>
    <property type="project" value="UniProtKB-SubCell"/>
</dbReference>
<dbReference type="InterPro" id="IPR011009">
    <property type="entry name" value="Kinase-like_dom_sf"/>
</dbReference>
<dbReference type="PROSITE" id="PS00108">
    <property type="entry name" value="PROTEIN_KINASE_ST"/>
    <property type="match status" value="1"/>
</dbReference>
<evidence type="ECO:0000313" key="14">
    <source>
        <dbReference type="Proteomes" id="UP000636709"/>
    </source>
</evidence>
<feature type="domain" description="Protein kinase" evidence="12">
    <location>
        <begin position="283"/>
        <end position="587"/>
    </location>
</feature>
<accession>A0A835KV13</accession>
<keyword evidence="3 11" id="KW-0812">Transmembrane</keyword>
<dbReference type="InterPro" id="IPR000719">
    <property type="entry name" value="Prot_kinase_dom"/>
</dbReference>
<name>A0A835KV13_9POAL</name>
<dbReference type="FunFam" id="1.10.510.10:FF:000479">
    <property type="entry name" value="Leucine-rich repeat receptor-like protein kinase"/>
    <property type="match status" value="1"/>
</dbReference>
<feature type="compositionally biased region" description="Low complexity" evidence="10">
    <location>
        <begin position="171"/>
        <end position="181"/>
    </location>
</feature>
<evidence type="ECO:0000256" key="8">
    <source>
        <dbReference type="ARBA" id="ARBA00023170"/>
    </source>
</evidence>
<proteinExistence type="predicted"/>
<evidence type="ECO:0000256" key="2">
    <source>
        <dbReference type="ARBA" id="ARBA00022614"/>
    </source>
</evidence>
<keyword evidence="14" id="KW-1185">Reference proteome</keyword>
<dbReference type="Proteomes" id="UP000636709">
    <property type="component" value="Unassembled WGS sequence"/>
</dbReference>
<protein>
    <recommendedName>
        <fullName evidence="12">Protein kinase domain-containing protein</fullName>
    </recommendedName>
</protein>
<dbReference type="PROSITE" id="PS50011">
    <property type="entry name" value="PROTEIN_KINASE_DOM"/>
    <property type="match status" value="1"/>
</dbReference>
<evidence type="ECO:0000256" key="5">
    <source>
        <dbReference type="ARBA" id="ARBA00022737"/>
    </source>
</evidence>
<dbReference type="Pfam" id="PF00069">
    <property type="entry name" value="Pkinase"/>
    <property type="match status" value="1"/>
</dbReference>
<feature type="region of interest" description="Disordered" evidence="10">
    <location>
        <begin position="35"/>
        <end position="59"/>
    </location>
</feature>
<dbReference type="SMART" id="SM00220">
    <property type="entry name" value="S_TKc"/>
    <property type="match status" value="1"/>
</dbReference>